<feature type="region of interest" description="Disordered" evidence="12">
    <location>
        <begin position="865"/>
        <end position="923"/>
    </location>
</feature>
<protein>
    <submittedName>
        <fullName evidence="15">Potassium sodium-activated channel subfamily T member 2b</fullName>
    </submittedName>
</protein>
<feature type="compositionally biased region" description="Basic residues" evidence="12">
    <location>
        <begin position="890"/>
        <end position="906"/>
    </location>
</feature>
<feature type="compositionally biased region" description="Low complexity" evidence="12">
    <location>
        <begin position="874"/>
        <end position="886"/>
    </location>
</feature>
<keyword evidence="6" id="KW-0630">Potassium</keyword>
<dbReference type="PROSITE" id="PS51201">
    <property type="entry name" value="RCK_N"/>
    <property type="match status" value="1"/>
</dbReference>
<evidence type="ECO:0000256" key="9">
    <source>
        <dbReference type="ARBA" id="ARBA00023136"/>
    </source>
</evidence>
<feature type="transmembrane region" description="Helical" evidence="13">
    <location>
        <begin position="137"/>
        <end position="156"/>
    </location>
</feature>
<evidence type="ECO:0000256" key="7">
    <source>
        <dbReference type="ARBA" id="ARBA00022989"/>
    </source>
</evidence>
<dbReference type="AlphaFoldDB" id="A0A3B3SS54"/>
<feature type="transmembrane region" description="Helical" evidence="13">
    <location>
        <begin position="202"/>
        <end position="224"/>
    </location>
</feature>
<evidence type="ECO:0000256" key="2">
    <source>
        <dbReference type="ARBA" id="ARBA00022448"/>
    </source>
</evidence>
<reference evidence="15" key="2">
    <citation type="submission" date="2025-09" db="UniProtKB">
        <authorList>
            <consortium name="Ensembl"/>
        </authorList>
    </citation>
    <scope>IDENTIFICATION</scope>
</reference>
<dbReference type="Pfam" id="PF07885">
    <property type="entry name" value="Ion_trans_2"/>
    <property type="match status" value="1"/>
</dbReference>
<feature type="transmembrane region" description="Helical" evidence="13">
    <location>
        <begin position="162"/>
        <end position="181"/>
    </location>
</feature>
<evidence type="ECO:0000256" key="11">
    <source>
        <dbReference type="ARBA" id="ARBA00034430"/>
    </source>
</evidence>
<dbReference type="SUPFAM" id="SSF81324">
    <property type="entry name" value="Voltage-gated potassium channels"/>
    <property type="match status" value="1"/>
</dbReference>
<dbReference type="Pfam" id="PF22614">
    <property type="entry name" value="Slo-like_RCK"/>
    <property type="match status" value="1"/>
</dbReference>
<dbReference type="PANTHER" id="PTHR10027">
    <property type="entry name" value="CALCIUM-ACTIVATED POTASSIUM CHANNEL ALPHA CHAIN"/>
    <property type="match status" value="1"/>
</dbReference>
<dbReference type="FunFam" id="1.10.287.70:FF:000095">
    <property type="entry name" value="Potassium sodium-activated channel subfamily T member 2"/>
    <property type="match status" value="1"/>
</dbReference>
<dbReference type="Gene3D" id="1.10.287.70">
    <property type="match status" value="1"/>
</dbReference>
<keyword evidence="7 13" id="KW-1133">Transmembrane helix</keyword>
<evidence type="ECO:0000256" key="3">
    <source>
        <dbReference type="ARBA" id="ARBA00022538"/>
    </source>
</evidence>
<dbReference type="InterPro" id="IPR047871">
    <property type="entry name" value="K_chnl_Slo-like"/>
</dbReference>
<evidence type="ECO:0000256" key="1">
    <source>
        <dbReference type="ARBA" id="ARBA00004141"/>
    </source>
</evidence>
<dbReference type="GO" id="GO:0015271">
    <property type="term" value="F:outward rectifier potassium channel activity"/>
    <property type="evidence" value="ECO:0007669"/>
    <property type="project" value="TreeGrafter"/>
</dbReference>
<evidence type="ECO:0000256" key="8">
    <source>
        <dbReference type="ARBA" id="ARBA00023065"/>
    </source>
</evidence>
<dbReference type="PANTHER" id="PTHR10027:SF35">
    <property type="entry name" value="POTASSIUM CHANNEL SUBFAMILY T MEMBER 2-LIKE"/>
    <property type="match status" value="1"/>
</dbReference>
<dbReference type="InterPro" id="IPR003148">
    <property type="entry name" value="RCK_N"/>
</dbReference>
<evidence type="ECO:0000256" key="10">
    <source>
        <dbReference type="ARBA" id="ARBA00023303"/>
    </source>
</evidence>
<evidence type="ECO:0000256" key="5">
    <source>
        <dbReference type="ARBA" id="ARBA00022826"/>
    </source>
</evidence>
<keyword evidence="8" id="KW-0406">Ion transport</keyword>
<evidence type="ECO:0000256" key="12">
    <source>
        <dbReference type="SAM" id="MobiDB-lite"/>
    </source>
</evidence>
<dbReference type="FunFam" id="3.40.50.720:FF:000011">
    <property type="entry name" value="Potassium channel subfamily T member 1"/>
    <property type="match status" value="1"/>
</dbReference>
<evidence type="ECO:0000313" key="16">
    <source>
        <dbReference type="Proteomes" id="UP000261540"/>
    </source>
</evidence>
<feature type="transmembrane region" description="Helical" evidence="13">
    <location>
        <begin position="236"/>
        <end position="254"/>
    </location>
</feature>
<evidence type="ECO:0000313" key="15">
    <source>
        <dbReference type="Ensembl" id="ENSPKIP00000033542.1"/>
    </source>
</evidence>
<evidence type="ECO:0000256" key="13">
    <source>
        <dbReference type="SAM" id="Phobius"/>
    </source>
</evidence>
<accession>A0A3B3SS54</accession>
<organism evidence="15 16">
    <name type="scientific">Paramormyrops kingsleyae</name>
    <dbReference type="NCBI Taxonomy" id="1676925"/>
    <lineage>
        <taxon>Eukaryota</taxon>
        <taxon>Metazoa</taxon>
        <taxon>Chordata</taxon>
        <taxon>Craniata</taxon>
        <taxon>Vertebrata</taxon>
        <taxon>Euteleostomi</taxon>
        <taxon>Actinopterygii</taxon>
        <taxon>Neopterygii</taxon>
        <taxon>Teleostei</taxon>
        <taxon>Osteoglossocephala</taxon>
        <taxon>Osteoglossomorpha</taxon>
        <taxon>Osteoglossiformes</taxon>
        <taxon>Mormyridae</taxon>
        <taxon>Paramormyrops</taxon>
    </lineage>
</organism>
<proteinExistence type="predicted"/>
<keyword evidence="2" id="KW-0813">Transport</keyword>
<keyword evidence="4 13" id="KW-0812">Transmembrane</keyword>
<feature type="transmembrane region" description="Helical" evidence="13">
    <location>
        <begin position="261"/>
        <end position="286"/>
    </location>
</feature>
<dbReference type="GO" id="GO:0005228">
    <property type="term" value="F:intracellular sodium-activated potassium channel activity"/>
    <property type="evidence" value="ECO:0007669"/>
    <property type="project" value="TreeGrafter"/>
</dbReference>
<feature type="transmembrane region" description="Helical" evidence="13">
    <location>
        <begin position="62"/>
        <end position="81"/>
    </location>
</feature>
<dbReference type="Gene3D" id="3.40.50.720">
    <property type="entry name" value="NAD(P)-binding Rossmann-like Domain"/>
    <property type="match status" value="1"/>
</dbReference>
<keyword evidence="16" id="KW-1185">Reference proteome</keyword>
<dbReference type="Ensembl" id="ENSPKIT00000014432.1">
    <property type="protein sequence ID" value="ENSPKIP00000033542.1"/>
    <property type="gene ID" value="ENSPKIG00000013185.1"/>
</dbReference>
<comment type="subcellular location">
    <subcellularLocation>
        <location evidence="1">Membrane</location>
        <topology evidence="1">Multi-pass membrane protein</topology>
    </subcellularLocation>
</comment>
<sequence length="1023" mass="115706">MVELEKEVLPLPPRYRFRDLLLGDWQADDRVQVEFYVNENTFKERLKLFFIKNQRSSLRVRLFNFSLKVLSCLLYIIRVLLDDPREGRGGWSFIIWVNRPVPLWALQVLVAFISFLETMLLVYLSYKGNVWEQVLRVPFVLEMISAVPFVVTVTLMECNYGLSLNLFIPVFLNCWLAKHALENMINDLHRAIQRTHSAMFNQVLILVSTLVCLMFTCICGIQHLERAGNNLTLFDSLYFCVVTFSTVGFGDVTPKIWPSKLLVLIMICVALIVLPIQFEQLAFLWMERQKSGGNYSRYRAQTEKHVVLCVSCLKIDLLMDFLNEFYAHPRLQDYYVVILCPAEMDAQVRRVLHIPLWAQRVIYLQGSALKDQDLMRAKMDDAEACFILSNRFEVDRIAADHQTILRAWAVKDFAPNCPLYIQILKPENKFHVKFAVDYGVSSLKPICLTVHSVCCRYGVCLIGVRRLDTANILLNPGPCHIMAASDTCFYINISKEENSAFVRGQRESLLGPGGCAPGAPHTIYHGLTRLPVHSIIASMGRGGVAERGCDPSTERGNTLSLPITVDAAPPRRHSIAPVLDLGEVNGPTFDLLGDQSEDEAGYPLNSPYIGSSPTLCHLLQEKACHHVPYEDARAYGFRNKLIIVSAERAGNGLYNFIVPLRAYYRPKKELNPIVLLLESPLDSLLRCGVTFADTMVVVDKESSMIAEEDYMADAKTIVNVQTLFRLFPALSIITELTHPANMRFMQFRVKDHYSLTLSRLEKKEREKGSNLVFMFRLPFAAGKVFSVSMLDTLLYQSFVKDYMISITRLLLGLDSTPGSGFLCAMKITEEDLWIRTYGRLYQKLTEARTLVEDCEDTREGREPLLCRAGPHCNSTSSEPPSASSSEHPLLRRKSMQWARRLSRKGGRGPGGAKGPGSAAERISQQRLTLFRRSERQELNALVRTRMKHLGLSPSGYNGMTDQCNTLSYILINPSPDSRLELHDVVYLIRPDPLSQVPGRGAPQNAGSGRCDGHRFHTRGSTHL</sequence>
<evidence type="ECO:0000256" key="4">
    <source>
        <dbReference type="ARBA" id="ARBA00022692"/>
    </source>
</evidence>
<name>A0A3B3SS54_9TELE</name>
<dbReference type="GeneTree" id="ENSGT00940000166551"/>
<comment type="catalytic activity">
    <reaction evidence="11">
        <text>K(+)(in) = K(+)(out)</text>
        <dbReference type="Rhea" id="RHEA:29463"/>
        <dbReference type="ChEBI" id="CHEBI:29103"/>
    </reaction>
</comment>
<keyword evidence="9 13" id="KW-0472">Membrane</keyword>
<dbReference type="Proteomes" id="UP000261540">
    <property type="component" value="Unplaced"/>
</dbReference>
<dbReference type="InterPro" id="IPR013099">
    <property type="entry name" value="K_chnl_dom"/>
</dbReference>
<feature type="domain" description="RCK N-terminal" evidence="14">
    <location>
        <begin position="303"/>
        <end position="440"/>
    </location>
</feature>
<dbReference type="GO" id="GO:0005886">
    <property type="term" value="C:plasma membrane"/>
    <property type="evidence" value="ECO:0007669"/>
    <property type="project" value="TreeGrafter"/>
</dbReference>
<reference evidence="15" key="1">
    <citation type="submission" date="2025-08" db="UniProtKB">
        <authorList>
            <consortium name="Ensembl"/>
        </authorList>
    </citation>
    <scope>IDENTIFICATION</scope>
</reference>
<keyword evidence="5" id="KW-0631">Potassium channel</keyword>
<keyword evidence="10" id="KW-0407">Ion channel</keyword>
<evidence type="ECO:0000259" key="14">
    <source>
        <dbReference type="PROSITE" id="PS51201"/>
    </source>
</evidence>
<evidence type="ECO:0000256" key="6">
    <source>
        <dbReference type="ARBA" id="ARBA00022958"/>
    </source>
</evidence>
<keyword evidence="3" id="KW-0633">Potassium transport</keyword>
<feature type="transmembrane region" description="Helical" evidence="13">
    <location>
        <begin position="101"/>
        <end position="125"/>
    </location>
</feature>
<feature type="region of interest" description="Disordered" evidence="12">
    <location>
        <begin position="995"/>
        <end position="1023"/>
    </location>
</feature>